<reference evidence="12" key="2">
    <citation type="submission" date="2025-09" db="UniProtKB">
        <authorList>
            <consortium name="Ensembl"/>
        </authorList>
    </citation>
    <scope>IDENTIFICATION</scope>
</reference>
<dbReference type="GO" id="GO:0006364">
    <property type="term" value="P:rRNA processing"/>
    <property type="evidence" value="ECO:0007669"/>
    <property type="project" value="UniProtKB-KW"/>
</dbReference>
<feature type="region of interest" description="Disordered" evidence="11">
    <location>
        <begin position="625"/>
        <end position="650"/>
    </location>
</feature>
<sequence length="650" mass="71249">MEGQLDKRAVEPGGQREVAEQMESPAVGPGGQREVVEQLEDLAVRLGGQREVVEETECLAVESGGQREVVEQLEDPALGPAGQREVAEQLENPAVEPRGQREGVEETQCLAVGPGGQREVVEQLEDLAVEPGGQLENPTLGPGGQRAMVEEMEGLAVGSGGQREVVQQLEDVAVESGGQREMVEQMETLAVELGGQREDLAVEPAGQREVVEQLEKPAGQREVVEQLEKPAVEPAGQREVVEQLEKPAVEPAGQRAAEPEMVQSPAEGSGGAQAPLPAAVGPRRSPPPAWPRSPAAAVLSSDSDSDSDSSSSTLFSSSSSSAVSDEDDHPNEKDNRSYCIRTKDELPIDKLPPVEDLSIILPDNVELKLFGTVSSVIEQLVIIESLKGLPPVNEESIIFKEDRQAVGKIFEVFGPVSHPFYVIRFNSSEHIKEKGINVQDSMYFAPAVEDFTQYIFAEKLKQEKGSDASWKNDQEPPPEVLDFSDDEKEREAKQKKKKPQSQGRKKVRSETFPPSENKELHHSVKQPASRGYRGRGFSRDLFAPPSGPRGFCRPQVRPPPLYFSDWRMHQEPPVFPPPHGRENPAMQQYGFPPPDFGYVSDWHQFPPPPSNMNMMWTGPNAYNSSYSFLPPPPPPPPPPAPDSHPPQFRP</sequence>
<evidence type="ECO:0000256" key="6">
    <source>
        <dbReference type="ARBA" id="ARBA00022553"/>
    </source>
</evidence>
<comment type="similarity">
    <text evidence="2">Belongs to the NAF1 family.</text>
</comment>
<dbReference type="Proteomes" id="UP000694408">
    <property type="component" value="Unplaced"/>
</dbReference>
<keyword evidence="7" id="KW-0694">RNA-binding</keyword>
<feature type="compositionally biased region" description="Basic and acidic residues" evidence="11">
    <location>
        <begin position="239"/>
        <end position="248"/>
    </location>
</feature>
<feature type="compositionally biased region" description="Low complexity" evidence="11">
    <location>
        <begin position="292"/>
        <end position="323"/>
    </location>
</feature>
<dbReference type="InterPro" id="IPR009000">
    <property type="entry name" value="Transl_B-barrel_sf"/>
</dbReference>
<feature type="compositionally biased region" description="Basic and acidic residues" evidence="11">
    <location>
        <begin position="465"/>
        <end position="474"/>
    </location>
</feature>
<dbReference type="InterPro" id="IPR040309">
    <property type="entry name" value="Naf1"/>
</dbReference>
<dbReference type="FunFam" id="2.40.10.230:FF:000002">
    <property type="entry name" value="H/ACA ribonucleoprotein complex non-core subunit NAF1"/>
    <property type="match status" value="1"/>
</dbReference>
<dbReference type="Pfam" id="PF04410">
    <property type="entry name" value="Gar1"/>
    <property type="match status" value="1"/>
</dbReference>
<dbReference type="PANTHER" id="PTHR31633">
    <property type="entry name" value="H/ACA RIBONUCLEOPROTEIN COMPLEX NON-CORE SUBUNIT NAF1"/>
    <property type="match status" value="1"/>
</dbReference>
<evidence type="ECO:0000313" key="13">
    <source>
        <dbReference type="Proteomes" id="UP000694408"/>
    </source>
</evidence>
<dbReference type="SUPFAM" id="SSF50447">
    <property type="entry name" value="Translation proteins"/>
    <property type="match status" value="1"/>
</dbReference>
<evidence type="ECO:0000256" key="4">
    <source>
        <dbReference type="ARBA" id="ARBA00022517"/>
    </source>
</evidence>
<evidence type="ECO:0000256" key="3">
    <source>
        <dbReference type="ARBA" id="ARBA00021438"/>
    </source>
</evidence>
<feature type="region of interest" description="Disordered" evidence="11">
    <location>
        <begin position="465"/>
        <end position="556"/>
    </location>
</feature>
<feature type="compositionally biased region" description="Basic and acidic residues" evidence="11">
    <location>
        <begin position="330"/>
        <end position="340"/>
    </location>
</feature>
<dbReference type="GO" id="GO:0043489">
    <property type="term" value="P:RNA stabilization"/>
    <property type="evidence" value="ECO:0007669"/>
    <property type="project" value="UniProtKB-ARBA"/>
</dbReference>
<dbReference type="PANTHER" id="PTHR31633:SF1">
    <property type="entry name" value="H_ACA RIBONUCLEOPROTEIN COMPLEX NON-CORE SUBUNIT NAF1"/>
    <property type="match status" value="1"/>
</dbReference>
<dbReference type="GO" id="GO:0001522">
    <property type="term" value="P:pseudouridine synthesis"/>
    <property type="evidence" value="ECO:0007669"/>
    <property type="project" value="InterPro"/>
</dbReference>
<keyword evidence="4" id="KW-0690">Ribosome biogenesis</keyword>
<evidence type="ECO:0000256" key="1">
    <source>
        <dbReference type="ARBA" id="ARBA00004123"/>
    </source>
</evidence>
<comment type="function">
    <text evidence="9">RNA-binding protein required for the maturation of box H/ACA snoRNPs complex and ribosome biogenesis. During assembly of the H/ACA snoRNPs complex, it associates with the complex and disappears during maturation of the complex and is replaced by NOLA1/GAR1 to yield mature H/ACA snoRNPs complex. Probably competes with NOLA1/GAR1 for binding with DKC1/NOLA4.</text>
</comment>
<dbReference type="OMA" id="MNMMWTG"/>
<accession>A0A8C5J9C3</accession>
<keyword evidence="13" id="KW-1185">Reference proteome</keyword>
<evidence type="ECO:0000256" key="7">
    <source>
        <dbReference type="ARBA" id="ARBA00022884"/>
    </source>
</evidence>
<feature type="compositionally biased region" description="Basic and acidic residues" evidence="11">
    <location>
        <begin position="1"/>
        <end position="10"/>
    </location>
</feature>
<evidence type="ECO:0000256" key="2">
    <source>
        <dbReference type="ARBA" id="ARBA00009801"/>
    </source>
</evidence>
<evidence type="ECO:0000256" key="9">
    <source>
        <dbReference type="ARBA" id="ARBA00057529"/>
    </source>
</evidence>
<evidence type="ECO:0000256" key="8">
    <source>
        <dbReference type="ARBA" id="ARBA00023242"/>
    </source>
</evidence>
<feature type="region of interest" description="Disordered" evidence="11">
    <location>
        <begin position="1"/>
        <end position="32"/>
    </location>
</feature>
<feature type="region of interest" description="Disordered" evidence="11">
    <location>
        <begin position="227"/>
        <end position="340"/>
    </location>
</feature>
<feature type="region of interest" description="Disordered" evidence="11">
    <location>
        <begin position="573"/>
        <end position="592"/>
    </location>
</feature>
<comment type="subunit">
    <text evidence="10">During assembly of the complex, component of the small nucleolar ribonucleoprotein particles containing H/ACA-type snoRNAs (H/ACA snoRNPs) which contains NOLA2/NHP2, NOLA3/NOP10, NAF1 and DKC1/NOLA4. Interacts directly with DKC1/NOLA4.</text>
</comment>
<dbReference type="GO" id="GO:0005634">
    <property type="term" value="C:nucleus"/>
    <property type="evidence" value="ECO:0007669"/>
    <property type="project" value="UniProtKB-SubCell"/>
</dbReference>
<dbReference type="GO" id="GO:0003723">
    <property type="term" value="F:RNA binding"/>
    <property type="evidence" value="ECO:0007669"/>
    <property type="project" value="UniProtKB-KW"/>
</dbReference>
<feature type="compositionally biased region" description="Basic residues" evidence="11">
    <location>
        <begin position="493"/>
        <end position="507"/>
    </location>
</feature>
<evidence type="ECO:0000256" key="5">
    <source>
        <dbReference type="ARBA" id="ARBA00022552"/>
    </source>
</evidence>
<protein>
    <recommendedName>
        <fullName evidence="3">H/ACA ribonucleoprotein complex non-core subunit NAF1</fullName>
    </recommendedName>
</protein>
<feature type="compositionally biased region" description="Pro residues" evidence="11">
    <location>
        <begin position="629"/>
        <end position="650"/>
    </location>
</feature>
<keyword evidence="5" id="KW-0698">rRNA processing</keyword>
<evidence type="ECO:0000313" key="12">
    <source>
        <dbReference type="Ensembl" id="ENSJHYP00000015850.1"/>
    </source>
</evidence>
<dbReference type="InterPro" id="IPR007504">
    <property type="entry name" value="H/ACA_rnp_Gar1/Naf1"/>
</dbReference>
<name>A0A8C5J9C3_JUNHY</name>
<dbReference type="GO" id="GO:0005732">
    <property type="term" value="C:sno(s)RNA-containing ribonucleoprotein complex"/>
    <property type="evidence" value="ECO:0007669"/>
    <property type="project" value="InterPro"/>
</dbReference>
<dbReference type="AlphaFoldDB" id="A0A8C5J9C3"/>
<organism evidence="12 13">
    <name type="scientific">Junco hyemalis</name>
    <name type="common">Dark-eyed junco</name>
    <dbReference type="NCBI Taxonomy" id="40217"/>
    <lineage>
        <taxon>Eukaryota</taxon>
        <taxon>Metazoa</taxon>
        <taxon>Chordata</taxon>
        <taxon>Craniata</taxon>
        <taxon>Vertebrata</taxon>
        <taxon>Euteleostomi</taxon>
        <taxon>Archelosauria</taxon>
        <taxon>Archosauria</taxon>
        <taxon>Dinosauria</taxon>
        <taxon>Saurischia</taxon>
        <taxon>Theropoda</taxon>
        <taxon>Coelurosauria</taxon>
        <taxon>Aves</taxon>
        <taxon>Neognathae</taxon>
        <taxon>Neoaves</taxon>
        <taxon>Telluraves</taxon>
        <taxon>Australaves</taxon>
        <taxon>Passeriformes</taxon>
        <taxon>Passerellidae</taxon>
        <taxon>Junco</taxon>
    </lineage>
</organism>
<keyword evidence="6" id="KW-0597">Phosphoprotein</keyword>
<comment type="subcellular location">
    <subcellularLocation>
        <location evidence="1">Nucleus</location>
    </subcellularLocation>
</comment>
<proteinExistence type="inferred from homology"/>
<evidence type="ECO:0000256" key="11">
    <source>
        <dbReference type="SAM" id="MobiDB-lite"/>
    </source>
</evidence>
<reference evidence="12" key="1">
    <citation type="submission" date="2025-08" db="UniProtKB">
        <authorList>
            <consortium name="Ensembl"/>
        </authorList>
    </citation>
    <scope>IDENTIFICATION</scope>
</reference>
<dbReference type="InterPro" id="IPR038664">
    <property type="entry name" value="Gar1/Naf1_Cbf5-bd_sf"/>
</dbReference>
<dbReference type="Ensembl" id="ENSJHYT00000019121.1">
    <property type="protein sequence ID" value="ENSJHYP00000015850.1"/>
    <property type="gene ID" value="ENSJHYG00000012169.1"/>
</dbReference>
<keyword evidence="8" id="KW-0539">Nucleus</keyword>
<evidence type="ECO:0000256" key="10">
    <source>
        <dbReference type="ARBA" id="ARBA00063185"/>
    </source>
</evidence>
<dbReference type="GO" id="GO:0000493">
    <property type="term" value="P:box H/ACA snoRNP assembly"/>
    <property type="evidence" value="ECO:0007669"/>
    <property type="project" value="InterPro"/>
</dbReference>
<dbReference type="Gene3D" id="2.40.10.230">
    <property type="entry name" value="Probable tRNA pseudouridine synthase domain"/>
    <property type="match status" value="1"/>
</dbReference>